<organism evidence="1 2">
    <name type="scientific">Deinococcus reticulitermitis</name>
    <dbReference type="NCBI Taxonomy" id="856736"/>
    <lineage>
        <taxon>Bacteria</taxon>
        <taxon>Thermotogati</taxon>
        <taxon>Deinococcota</taxon>
        <taxon>Deinococci</taxon>
        <taxon>Deinococcales</taxon>
        <taxon>Deinococcaceae</taxon>
        <taxon>Deinococcus</taxon>
    </lineage>
</organism>
<evidence type="ECO:0000313" key="1">
    <source>
        <dbReference type="EMBL" id="SEI67688.1"/>
    </source>
</evidence>
<gene>
    <name evidence="1" type="ORF">SAMN04488058_101315</name>
</gene>
<accession>A0A1H6SIB0</accession>
<evidence type="ECO:0000313" key="2">
    <source>
        <dbReference type="Proteomes" id="UP000199223"/>
    </source>
</evidence>
<keyword evidence="2" id="KW-1185">Reference proteome</keyword>
<sequence>MAYGGFYYPFITVGLGQLGLVAEAAIRAHAEKCGVTTRVTGSGKPKNMVPLIDELRAAGHLNTTQETYWKAVAQLRNYLFHPDECPVYSLGAVLFHLNTLTQALLELFPKAVFPPLSGGLDKTPSE</sequence>
<dbReference type="EMBL" id="FNZA01000001">
    <property type="protein sequence ID" value="SEI67688.1"/>
    <property type="molecule type" value="Genomic_DNA"/>
</dbReference>
<evidence type="ECO:0008006" key="3">
    <source>
        <dbReference type="Google" id="ProtNLM"/>
    </source>
</evidence>
<reference evidence="2" key="1">
    <citation type="submission" date="2016-10" db="EMBL/GenBank/DDBJ databases">
        <authorList>
            <person name="Varghese N."/>
            <person name="Submissions S."/>
        </authorList>
    </citation>
    <scope>NUCLEOTIDE SEQUENCE [LARGE SCALE GENOMIC DNA]</scope>
    <source>
        <strain evidence="2">CGMCC 1.10218</strain>
    </source>
</reference>
<name>A0A1H6SIB0_9DEIO</name>
<dbReference type="Proteomes" id="UP000199223">
    <property type="component" value="Unassembled WGS sequence"/>
</dbReference>
<dbReference type="STRING" id="856736.SAMN04488058_101315"/>
<protein>
    <recommendedName>
        <fullName evidence="3">DUF4145 domain-containing protein</fullName>
    </recommendedName>
</protein>
<proteinExistence type="predicted"/>
<dbReference type="AlphaFoldDB" id="A0A1H6SIB0"/>